<feature type="signal peptide" evidence="6">
    <location>
        <begin position="1"/>
        <end position="19"/>
    </location>
</feature>
<evidence type="ECO:0000256" key="5">
    <source>
        <dbReference type="PIRSR" id="PIRSR019574-1"/>
    </source>
</evidence>
<keyword evidence="2" id="KW-0813">Transport</keyword>
<dbReference type="GO" id="GO:0042597">
    <property type="term" value="C:periplasmic space"/>
    <property type="evidence" value="ECO:0007669"/>
    <property type="project" value="UniProtKB-SubCell"/>
</dbReference>
<name>A0A9D2S304_9FIRM</name>
<keyword evidence="4" id="KW-0574">Periplasm</keyword>
<dbReference type="InterPro" id="IPR006059">
    <property type="entry name" value="SBP"/>
</dbReference>
<dbReference type="SUPFAM" id="SSF53850">
    <property type="entry name" value="Periplasmic binding protein-like II"/>
    <property type="match status" value="1"/>
</dbReference>
<dbReference type="AlphaFoldDB" id="A0A9D2S304"/>
<evidence type="ECO:0000313" key="7">
    <source>
        <dbReference type="EMBL" id="HJB40820.1"/>
    </source>
</evidence>
<feature type="chain" id="PRO_5038498720" evidence="6">
    <location>
        <begin position="20"/>
        <end position="369"/>
    </location>
</feature>
<evidence type="ECO:0000313" key="8">
    <source>
        <dbReference type="Proteomes" id="UP000824209"/>
    </source>
</evidence>
<organism evidence="7 8">
    <name type="scientific">Candidatus Ruthenibacterium avium</name>
    <dbReference type="NCBI Taxonomy" id="2838751"/>
    <lineage>
        <taxon>Bacteria</taxon>
        <taxon>Bacillati</taxon>
        <taxon>Bacillota</taxon>
        <taxon>Clostridia</taxon>
        <taxon>Eubacteriales</taxon>
        <taxon>Oscillospiraceae</taxon>
        <taxon>Ruthenibacterium</taxon>
    </lineage>
</organism>
<dbReference type="InterPro" id="IPR001188">
    <property type="entry name" value="Sperm_putr-bd"/>
</dbReference>
<evidence type="ECO:0000256" key="6">
    <source>
        <dbReference type="SAM" id="SignalP"/>
    </source>
</evidence>
<evidence type="ECO:0000256" key="1">
    <source>
        <dbReference type="ARBA" id="ARBA00004418"/>
    </source>
</evidence>
<sequence>MKRIFSAVAALSLSVGLLAGCSGASSSGAASGSTAQTGTASAAATADRELNLFTWENMFPQEVLDAFTQETGIRVNFTAFDTDETMLAKLAAAKGGDYDVVIADDYIIESAIAEGLVQELDKEKLTNLGNVNPLFQGQFFDPEDAYTVPYGSGVQTIVYDPTLTDVEITGYADLWDAGLADSLAVIGNYRVVNGMALKVLGESYNTTDTATIAKAGEKLLELAPNIRLIKDSNVQDDLLSGEVSAAVMYTSQVTLACMANPDLKVVYPSEGLGFGIMAQFIPSAAPHPDEAHEFINYILRPEVAKQCFEYIGYYSTNKEADALISEEYQAFLTLPEDFTPDKMEMIQNITPEADEEHVRVWTEFKAACE</sequence>
<dbReference type="PANTHER" id="PTHR30222:SF17">
    <property type="entry name" value="SPERMIDINE_PUTRESCINE-BINDING PERIPLASMIC PROTEIN"/>
    <property type="match status" value="1"/>
</dbReference>
<evidence type="ECO:0000256" key="3">
    <source>
        <dbReference type="ARBA" id="ARBA00022729"/>
    </source>
</evidence>
<protein>
    <submittedName>
        <fullName evidence="7">Spermidine/putrescine ABC transporter substrate-binding protein</fullName>
    </submittedName>
</protein>
<dbReference type="Gene3D" id="3.40.190.10">
    <property type="entry name" value="Periplasmic binding protein-like II"/>
    <property type="match status" value="2"/>
</dbReference>
<comment type="subcellular location">
    <subcellularLocation>
        <location evidence="1">Periplasm</location>
    </subcellularLocation>
</comment>
<dbReference type="Pfam" id="PF13416">
    <property type="entry name" value="SBP_bac_8"/>
    <property type="match status" value="1"/>
</dbReference>
<dbReference type="Proteomes" id="UP000824209">
    <property type="component" value="Unassembled WGS sequence"/>
</dbReference>
<dbReference type="EMBL" id="DWYA01000096">
    <property type="protein sequence ID" value="HJB40820.1"/>
    <property type="molecule type" value="Genomic_DNA"/>
</dbReference>
<gene>
    <name evidence="7" type="ORF">H9943_10575</name>
</gene>
<accession>A0A9D2S304</accession>
<evidence type="ECO:0000256" key="2">
    <source>
        <dbReference type="ARBA" id="ARBA00022448"/>
    </source>
</evidence>
<dbReference type="PANTHER" id="PTHR30222">
    <property type="entry name" value="SPERMIDINE/PUTRESCINE-BINDING PERIPLASMIC PROTEIN"/>
    <property type="match status" value="1"/>
</dbReference>
<dbReference type="GO" id="GO:0015846">
    <property type="term" value="P:polyamine transport"/>
    <property type="evidence" value="ECO:0007669"/>
    <property type="project" value="InterPro"/>
</dbReference>
<feature type="binding site" evidence="5">
    <location>
        <position position="106"/>
    </location>
    <ligand>
        <name>spermidine</name>
        <dbReference type="ChEBI" id="CHEBI:57834"/>
    </ligand>
</feature>
<dbReference type="CDD" id="cd13590">
    <property type="entry name" value="PBP2_PotD_PotF_like"/>
    <property type="match status" value="1"/>
</dbReference>
<proteinExistence type="predicted"/>
<keyword evidence="3 6" id="KW-0732">Signal</keyword>
<dbReference type="PROSITE" id="PS51257">
    <property type="entry name" value="PROKAR_LIPOPROTEIN"/>
    <property type="match status" value="1"/>
</dbReference>
<dbReference type="PIRSF" id="PIRSF019574">
    <property type="entry name" value="Periplasmic_polyamine_BP"/>
    <property type="match status" value="1"/>
</dbReference>
<reference evidence="7" key="1">
    <citation type="journal article" date="2021" name="PeerJ">
        <title>Extensive microbial diversity within the chicken gut microbiome revealed by metagenomics and culture.</title>
        <authorList>
            <person name="Gilroy R."/>
            <person name="Ravi A."/>
            <person name="Getino M."/>
            <person name="Pursley I."/>
            <person name="Horton D.L."/>
            <person name="Alikhan N.F."/>
            <person name="Baker D."/>
            <person name="Gharbi K."/>
            <person name="Hall N."/>
            <person name="Watson M."/>
            <person name="Adriaenssens E.M."/>
            <person name="Foster-Nyarko E."/>
            <person name="Jarju S."/>
            <person name="Secka A."/>
            <person name="Antonio M."/>
            <person name="Oren A."/>
            <person name="Chaudhuri R.R."/>
            <person name="La Ragione R."/>
            <person name="Hildebrand F."/>
            <person name="Pallen M.J."/>
        </authorList>
    </citation>
    <scope>NUCLEOTIDE SEQUENCE</scope>
    <source>
        <strain evidence="7">ChiBcec8-14828</strain>
    </source>
</reference>
<dbReference type="PRINTS" id="PR00909">
    <property type="entry name" value="SPERMDNBNDNG"/>
</dbReference>
<comment type="caution">
    <text evidence="7">The sequence shown here is derived from an EMBL/GenBank/DDBJ whole genome shotgun (WGS) entry which is preliminary data.</text>
</comment>
<dbReference type="GO" id="GO:0019808">
    <property type="term" value="F:polyamine binding"/>
    <property type="evidence" value="ECO:0007669"/>
    <property type="project" value="InterPro"/>
</dbReference>
<reference evidence="7" key="2">
    <citation type="submission" date="2021-04" db="EMBL/GenBank/DDBJ databases">
        <authorList>
            <person name="Gilroy R."/>
        </authorList>
    </citation>
    <scope>NUCLEOTIDE SEQUENCE</scope>
    <source>
        <strain evidence="7">ChiBcec8-14828</strain>
    </source>
</reference>
<evidence type="ECO:0000256" key="4">
    <source>
        <dbReference type="ARBA" id="ARBA00022764"/>
    </source>
</evidence>